<keyword evidence="6" id="KW-1185">Reference proteome</keyword>
<dbReference type="eggNOG" id="COG0332">
    <property type="taxonomic scope" value="Bacteria"/>
</dbReference>
<evidence type="ECO:0000313" key="5">
    <source>
        <dbReference type="EMBL" id="ABX31252.1"/>
    </source>
</evidence>
<evidence type="ECO:0000256" key="2">
    <source>
        <dbReference type="ARBA" id="ARBA00023315"/>
    </source>
</evidence>
<dbReference type="InterPro" id="IPR016039">
    <property type="entry name" value="Thiolase-like"/>
</dbReference>
<accession>A9BH22</accession>
<feature type="domain" description="Beta-ketoacyl-[acyl-carrier-protein] synthase III N-terminal" evidence="4">
    <location>
        <begin position="116"/>
        <end position="197"/>
    </location>
</feature>
<proteinExistence type="predicted"/>
<name>A9BH22_PETMO</name>
<evidence type="ECO:0000259" key="3">
    <source>
        <dbReference type="Pfam" id="PF08541"/>
    </source>
</evidence>
<protein>
    <submittedName>
        <fullName evidence="5">Beta-ketoacyl-acyl-carrier-protein synthase I</fullName>
        <ecNumber evidence="5">2.3.1.41</ecNumber>
    </submittedName>
</protein>
<feature type="domain" description="Beta-ketoacyl-[acyl-carrier-protein] synthase III C-terminal" evidence="3">
    <location>
        <begin position="253"/>
        <end position="341"/>
    </location>
</feature>
<dbReference type="EC" id="2.3.1.41" evidence="5"/>
<dbReference type="STRING" id="403833.Pmob_0518"/>
<organism evidence="5 6">
    <name type="scientific">Petrotoga mobilis (strain DSM 10674 / SJ95)</name>
    <dbReference type="NCBI Taxonomy" id="403833"/>
    <lineage>
        <taxon>Bacteria</taxon>
        <taxon>Thermotogati</taxon>
        <taxon>Thermotogota</taxon>
        <taxon>Thermotogae</taxon>
        <taxon>Petrotogales</taxon>
        <taxon>Petrotogaceae</taxon>
        <taxon>Petrotoga</taxon>
    </lineage>
</organism>
<dbReference type="GO" id="GO:0004315">
    <property type="term" value="F:3-oxoacyl-[acyl-carrier-protein] synthase activity"/>
    <property type="evidence" value="ECO:0007669"/>
    <property type="project" value="UniProtKB-EC"/>
</dbReference>
<gene>
    <name evidence="5" type="ordered locus">Pmob_0518</name>
</gene>
<keyword evidence="2 5" id="KW-0012">Acyltransferase</keyword>
<dbReference type="SUPFAM" id="SSF53901">
    <property type="entry name" value="Thiolase-like"/>
    <property type="match status" value="1"/>
</dbReference>
<dbReference type="HOGENOM" id="CLU_039592_2_1_0"/>
<dbReference type="NCBIfam" id="NF005308">
    <property type="entry name" value="PRK06840.1"/>
    <property type="match status" value="1"/>
</dbReference>
<dbReference type="GO" id="GO:0006633">
    <property type="term" value="P:fatty acid biosynthetic process"/>
    <property type="evidence" value="ECO:0007669"/>
    <property type="project" value="InterPro"/>
</dbReference>
<dbReference type="AlphaFoldDB" id="A9BH22"/>
<evidence type="ECO:0000259" key="4">
    <source>
        <dbReference type="Pfam" id="PF08545"/>
    </source>
</evidence>
<dbReference type="InterPro" id="IPR013751">
    <property type="entry name" value="ACP_syn_III_N"/>
</dbReference>
<dbReference type="Pfam" id="PF08545">
    <property type="entry name" value="ACP_syn_III"/>
    <property type="match status" value="1"/>
</dbReference>
<sequence>MLDFKGGNGMNVGIMGLGVYIPDNYIYAEEIAKRTNIPQWVIEEKFGILKKPIPGPEDTTSYMGIQAAKEAIKDAGIDPKDIDLVIWNGGQHKDYPCWLASLKVAHEIGATRAWGFDMEAMCGSMMVGMETAKSLMMNNDNLNTVLLVSGYRNGDLINYEVPETSFMFDIGAGGAALILRKNLNKNLILSSAFRGDGSFSEQCVIEVGGTKKWPMKPEDANKFYFTVREFEKFKANLSEKTMPNFYGVIRDSLKKSGYSEKDIGYLAILHFKRSAHKAVLEELGLKEEQTTYLENYGHLGQNDQVLSMKLALKEGKLNPGDVVVMVGAGIGFVWAATTVKWG</sequence>
<dbReference type="PANTHER" id="PTHR34069">
    <property type="entry name" value="3-OXOACYL-[ACYL-CARRIER-PROTEIN] SYNTHASE 3"/>
    <property type="match status" value="1"/>
</dbReference>
<dbReference type="GO" id="GO:0044550">
    <property type="term" value="P:secondary metabolite biosynthetic process"/>
    <property type="evidence" value="ECO:0007669"/>
    <property type="project" value="TreeGrafter"/>
</dbReference>
<dbReference type="Proteomes" id="UP000000789">
    <property type="component" value="Chromosome"/>
</dbReference>
<dbReference type="PANTHER" id="PTHR34069:SF2">
    <property type="entry name" value="BETA-KETOACYL-[ACYL-CARRIER-PROTEIN] SYNTHASE III"/>
    <property type="match status" value="1"/>
</dbReference>
<evidence type="ECO:0000313" key="6">
    <source>
        <dbReference type="Proteomes" id="UP000000789"/>
    </source>
</evidence>
<dbReference type="Pfam" id="PF08541">
    <property type="entry name" value="ACP_syn_III_C"/>
    <property type="match status" value="1"/>
</dbReference>
<dbReference type="EMBL" id="CP000879">
    <property type="protein sequence ID" value="ABX31252.1"/>
    <property type="molecule type" value="Genomic_DNA"/>
</dbReference>
<dbReference type="InterPro" id="IPR013747">
    <property type="entry name" value="ACP_syn_III_C"/>
</dbReference>
<keyword evidence="1 5" id="KW-0808">Transferase</keyword>
<evidence type="ECO:0000256" key="1">
    <source>
        <dbReference type="ARBA" id="ARBA00022679"/>
    </source>
</evidence>
<dbReference type="Gene3D" id="3.40.47.10">
    <property type="match status" value="1"/>
</dbReference>
<reference evidence="5" key="1">
    <citation type="submission" date="2007-11" db="EMBL/GenBank/DDBJ databases">
        <title>Complete sequence of Petroga mobilis SJ95.</title>
        <authorList>
            <consortium name="US DOE Joint Genome Institute"/>
            <person name="Copeland A."/>
            <person name="Lucas S."/>
            <person name="Lapidus A."/>
            <person name="Barry K."/>
            <person name="Glavina del Rio T."/>
            <person name="Dalin E."/>
            <person name="Tice H."/>
            <person name="Pitluck S."/>
            <person name="Meincke L."/>
            <person name="Brettin T."/>
            <person name="Bruce D."/>
            <person name="Detter J.C."/>
            <person name="Han C."/>
            <person name="Kuske C.R."/>
            <person name="Schmutz J."/>
            <person name="Larimer F."/>
            <person name="Land M."/>
            <person name="Hauser L."/>
            <person name="Kyrpides N."/>
            <person name="Mikhailova N."/>
            <person name="Noll K."/>
            <person name="Richardson P."/>
        </authorList>
    </citation>
    <scope>NUCLEOTIDE SEQUENCE [LARGE SCALE GENOMIC DNA]</scope>
    <source>
        <strain evidence="5">SJ95</strain>
    </source>
</reference>
<dbReference type="KEGG" id="pmo:Pmob_0518"/>